<organism evidence="1 2">
    <name type="scientific">Discina gigas</name>
    <dbReference type="NCBI Taxonomy" id="1032678"/>
    <lineage>
        <taxon>Eukaryota</taxon>
        <taxon>Fungi</taxon>
        <taxon>Dikarya</taxon>
        <taxon>Ascomycota</taxon>
        <taxon>Pezizomycotina</taxon>
        <taxon>Pezizomycetes</taxon>
        <taxon>Pezizales</taxon>
        <taxon>Discinaceae</taxon>
        <taxon>Discina</taxon>
    </lineage>
</organism>
<proteinExistence type="predicted"/>
<evidence type="ECO:0000313" key="2">
    <source>
        <dbReference type="Proteomes" id="UP001447188"/>
    </source>
</evidence>
<name>A0ABR3G7F9_9PEZI</name>
<dbReference type="Proteomes" id="UP001447188">
    <property type="component" value="Unassembled WGS sequence"/>
</dbReference>
<reference evidence="1 2" key="1">
    <citation type="submission" date="2024-02" db="EMBL/GenBank/DDBJ databases">
        <title>Discinaceae phylogenomics.</title>
        <authorList>
            <person name="Dirks A.C."/>
            <person name="James T.Y."/>
        </authorList>
    </citation>
    <scope>NUCLEOTIDE SEQUENCE [LARGE SCALE GENOMIC DNA]</scope>
    <source>
        <strain evidence="1 2">ACD0624</strain>
    </source>
</reference>
<comment type="caution">
    <text evidence="1">The sequence shown here is derived from an EMBL/GenBank/DDBJ whole genome shotgun (WGS) entry which is preliminary data.</text>
</comment>
<accession>A0ABR3G7F9</accession>
<dbReference type="EMBL" id="JBBBZM010000215">
    <property type="protein sequence ID" value="KAL0631748.1"/>
    <property type="molecule type" value="Genomic_DNA"/>
</dbReference>
<sequence>MSGPSGNAPSGPMEIPNFTIPEGSGWSKSPRKLARHGYFARGEGICKLLEDHGYGYIYPVMMDEYNTYLIRGMTRERKLIYFVWNPIADTIFKAVKTDVQEIVEIMGRSVLALDVVDLESVVVKQKGGGVDTQPADGA</sequence>
<protein>
    <submittedName>
        <fullName evidence="1">Uncharacterized protein</fullName>
    </submittedName>
</protein>
<gene>
    <name evidence="1" type="ORF">Q9L58_009377</name>
</gene>
<evidence type="ECO:0000313" key="1">
    <source>
        <dbReference type="EMBL" id="KAL0631748.1"/>
    </source>
</evidence>
<keyword evidence="2" id="KW-1185">Reference proteome</keyword>